<gene>
    <name evidence="1" type="ORF">SAMN05216456_3559</name>
</gene>
<dbReference type="Gene3D" id="3.20.20.140">
    <property type="entry name" value="Metal-dependent hydrolases"/>
    <property type="match status" value="1"/>
</dbReference>
<protein>
    <recommendedName>
        <fullName evidence="3">Polymerase/histidinol phosphatase N-terminal domain-containing protein</fullName>
    </recommendedName>
</protein>
<dbReference type="NCBIfam" id="NF038032">
    <property type="entry name" value="CehA_McbA_metalo"/>
    <property type="match status" value="1"/>
</dbReference>
<dbReference type="Proteomes" id="UP000199074">
    <property type="component" value="Unassembled WGS sequence"/>
</dbReference>
<dbReference type="STRING" id="429728.SAMN05216456_3559"/>
<dbReference type="AlphaFoldDB" id="A0A1I7NVK6"/>
<dbReference type="SUPFAM" id="SSF89550">
    <property type="entry name" value="PHP domain-like"/>
    <property type="match status" value="1"/>
</dbReference>
<dbReference type="EMBL" id="FPCK01000004">
    <property type="protein sequence ID" value="SFV38680.1"/>
    <property type="molecule type" value="Genomic_DNA"/>
</dbReference>
<evidence type="ECO:0000313" key="1">
    <source>
        <dbReference type="EMBL" id="SFV38680.1"/>
    </source>
</evidence>
<dbReference type="GO" id="GO:0004534">
    <property type="term" value="F:5'-3' RNA exonuclease activity"/>
    <property type="evidence" value="ECO:0007669"/>
    <property type="project" value="TreeGrafter"/>
</dbReference>
<keyword evidence="2" id="KW-1185">Reference proteome</keyword>
<proteinExistence type="predicted"/>
<dbReference type="OrthoDB" id="9808747at2"/>
<name>A0A1I7NVK6_9HYPH</name>
<dbReference type="PANTHER" id="PTHR42924">
    <property type="entry name" value="EXONUCLEASE"/>
    <property type="match status" value="1"/>
</dbReference>
<evidence type="ECO:0000313" key="2">
    <source>
        <dbReference type="Proteomes" id="UP000199074"/>
    </source>
</evidence>
<dbReference type="GO" id="GO:0035312">
    <property type="term" value="F:5'-3' DNA exonuclease activity"/>
    <property type="evidence" value="ECO:0007669"/>
    <property type="project" value="TreeGrafter"/>
</dbReference>
<organism evidence="1 2">
    <name type="scientific">Devosia crocina</name>
    <dbReference type="NCBI Taxonomy" id="429728"/>
    <lineage>
        <taxon>Bacteria</taxon>
        <taxon>Pseudomonadati</taxon>
        <taxon>Pseudomonadota</taxon>
        <taxon>Alphaproteobacteria</taxon>
        <taxon>Hyphomicrobiales</taxon>
        <taxon>Devosiaceae</taxon>
        <taxon>Devosia</taxon>
    </lineage>
</organism>
<accession>A0A1I7NVK6</accession>
<dbReference type="InterPro" id="IPR016195">
    <property type="entry name" value="Pol/histidinol_Pase-like"/>
</dbReference>
<sequence>MTISPFALPGRFYKGNLHCHSTVSDGRFDMAEVVRKYRLEGYDFLAISDHFQEQYGYPVADTRPFRTANFTTLLGAELHQGRLGNGELWHILAVGLPHDFAAPSPDEDAKSICARAAAAGAFLGFAHPGWYCLTPDDTRKLPMVHAVEIYNHGSEVSLARGDGWPLADMLLTEGRRVTAFAADDMHRMSVDFAGGWVHVKAESLEPENLLASLKAGNFYSSMGPLLHDIRIEGDEIVVECSPAAVITAGGTAARRAAEMGIGLTGARFPRAKFDGGFFRITVVDDRGRKAWSNPVWLDV</sequence>
<dbReference type="RefSeq" id="WP_092426947.1">
    <property type="nucleotide sequence ID" value="NZ_FPCK01000004.1"/>
</dbReference>
<reference evidence="1 2" key="1">
    <citation type="submission" date="2016-10" db="EMBL/GenBank/DDBJ databases">
        <authorList>
            <person name="de Groot N.N."/>
        </authorList>
    </citation>
    <scope>NUCLEOTIDE SEQUENCE [LARGE SCALE GENOMIC DNA]</scope>
    <source>
        <strain evidence="1 2">IPL20</strain>
    </source>
</reference>
<dbReference type="InterPro" id="IPR052018">
    <property type="entry name" value="PHP_domain"/>
</dbReference>
<dbReference type="PANTHER" id="PTHR42924:SF3">
    <property type="entry name" value="POLYMERASE_HISTIDINOL PHOSPHATASE N-TERMINAL DOMAIN-CONTAINING PROTEIN"/>
    <property type="match status" value="1"/>
</dbReference>
<evidence type="ECO:0008006" key="3">
    <source>
        <dbReference type="Google" id="ProtNLM"/>
    </source>
</evidence>